<dbReference type="Pfam" id="PF14032">
    <property type="entry name" value="PknH_C"/>
    <property type="match status" value="1"/>
</dbReference>
<name>A0ABY6RSM0_9MYCO</name>
<sequence>MPPGAPWPPVRRRRRWPWWAAAAGAAVATVLVITLLVHGASKSHPTTPPSSSTRPPASASPAPTAAPLPSAQPPAVDPATLPALLGSAEQVGKVLNNVPMVARAVQTSLTSGVSINPDTCASAVAPVLEGTYAGSGYTGLAVQGLQEPKPGRRKVVQAVVAFPDAAAAQHFYAQQLSVWQGCKLTDVTVSYTNGQPDDHAKITVVTGSEGIATTVLLPAGPNGPKDSECERAMSARRNIVVDVRACGPNTITAGFMLIRMIDDNITSHP</sequence>
<proteinExistence type="predicted"/>
<dbReference type="Proteomes" id="UP000271464">
    <property type="component" value="Unassembled WGS sequence"/>
</dbReference>
<organism evidence="3 4">
    <name type="scientific">Mycobacterium persicum</name>
    <dbReference type="NCBI Taxonomy" id="1487726"/>
    <lineage>
        <taxon>Bacteria</taxon>
        <taxon>Bacillati</taxon>
        <taxon>Actinomycetota</taxon>
        <taxon>Actinomycetes</taxon>
        <taxon>Mycobacteriales</taxon>
        <taxon>Mycobacteriaceae</taxon>
        <taxon>Mycobacterium</taxon>
    </lineage>
</organism>
<evidence type="ECO:0000313" key="3">
    <source>
        <dbReference type="EMBL" id="VBA32230.1"/>
    </source>
</evidence>
<dbReference type="EC" id="2.7.11.1" evidence="3"/>
<comment type="caution">
    <text evidence="3">The sequence shown here is derived from an EMBL/GenBank/DDBJ whole genome shotgun (WGS) entry which is preliminary data.</text>
</comment>
<feature type="compositionally biased region" description="Low complexity" evidence="1">
    <location>
        <begin position="41"/>
        <end position="63"/>
    </location>
</feature>
<dbReference type="GO" id="GO:0004674">
    <property type="term" value="F:protein serine/threonine kinase activity"/>
    <property type="evidence" value="ECO:0007669"/>
    <property type="project" value="UniProtKB-EC"/>
</dbReference>
<gene>
    <name evidence="3" type="primary">pknH_5</name>
    <name evidence="3" type="ORF">LAUMK4_05697</name>
</gene>
<evidence type="ECO:0000313" key="4">
    <source>
        <dbReference type="Proteomes" id="UP000271464"/>
    </source>
</evidence>
<protein>
    <submittedName>
        <fullName evidence="3">Serine/threonine-protein kinase PknH</fullName>
        <ecNumber evidence="3">2.7.11.1</ecNumber>
    </submittedName>
</protein>
<accession>A0ABY6RSM0</accession>
<dbReference type="RefSeq" id="WP_183155394.1">
    <property type="nucleotide sequence ID" value="NZ_UPHM01000152.1"/>
</dbReference>
<feature type="domain" description="PknH-like extracellular" evidence="2">
    <location>
        <begin position="76"/>
        <end position="251"/>
    </location>
</feature>
<feature type="compositionally biased region" description="Pro residues" evidence="1">
    <location>
        <begin position="64"/>
        <end position="76"/>
    </location>
</feature>
<dbReference type="InterPro" id="IPR038232">
    <property type="entry name" value="PknH-like_Extracell_sf"/>
</dbReference>
<keyword evidence="4" id="KW-1185">Reference proteome</keyword>
<evidence type="ECO:0000256" key="1">
    <source>
        <dbReference type="SAM" id="MobiDB-lite"/>
    </source>
</evidence>
<dbReference type="EMBL" id="UPHM01000152">
    <property type="protein sequence ID" value="VBA32230.1"/>
    <property type="molecule type" value="Genomic_DNA"/>
</dbReference>
<feature type="region of interest" description="Disordered" evidence="1">
    <location>
        <begin position="41"/>
        <end position="77"/>
    </location>
</feature>
<reference evidence="3 4" key="1">
    <citation type="submission" date="2018-09" db="EMBL/GenBank/DDBJ databases">
        <authorList>
            <person name="Tagini F."/>
        </authorList>
    </citation>
    <scope>NUCLEOTIDE SEQUENCE [LARGE SCALE GENOMIC DNA]</scope>
    <source>
        <strain evidence="3 4">MK4</strain>
    </source>
</reference>
<dbReference type="InterPro" id="IPR026954">
    <property type="entry name" value="PknH-like_Extracell"/>
</dbReference>
<evidence type="ECO:0000259" key="2">
    <source>
        <dbReference type="Pfam" id="PF14032"/>
    </source>
</evidence>
<dbReference type="Gene3D" id="3.40.1000.70">
    <property type="entry name" value="PknH-like extracellular domain"/>
    <property type="match status" value="1"/>
</dbReference>
<keyword evidence="3" id="KW-0418">Kinase</keyword>
<keyword evidence="3" id="KW-0808">Transferase</keyword>